<protein>
    <submittedName>
        <fullName evidence="3">Uncharacterized protein</fullName>
    </submittedName>
</protein>
<evidence type="ECO:0000313" key="4">
    <source>
        <dbReference type="Proteomes" id="UP000595140"/>
    </source>
</evidence>
<gene>
    <name evidence="3" type="ORF">CCAM_LOCUS14007</name>
</gene>
<dbReference type="PANTHER" id="PTHR33493:SF2">
    <property type="entry name" value="LATE EMBRYOGENESIS ABUNDANT PROTEIN 46"/>
    <property type="match status" value="1"/>
</dbReference>
<feature type="region of interest" description="Disordered" evidence="2">
    <location>
        <begin position="1"/>
        <end position="103"/>
    </location>
</feature>
<comment type="similarity">
    <text evidence="1">Belongs to the LEA type 1 family.</text>
</comment>
<feature type="compositionally biased region" description="Low complexity" evidence="2">
    <location>
        <begin position="63"/>
        <end position="86"/>
    </location>
</feature>
<feature type="compositionally biased region" description="Low complexity" evidence="2">
    <location>
        <begin position="1"/>
        <end position="17"/>
    </location>
</feature>
<dbReference type="OrthoDB" id="758082at2759"/>
<dbReference type="AlphaFoldDB" id="A0A484L7P8"/>
<name>A0A484L7P8_9ASTE</name>
<dbReference type="GO" id="GO:0009793">
    <property type="term" value="P:embryo development ending in seed dormancy"/>
    <property type="evidence" value="ECO:0007669"/>
    <property type="project" value="InterPro"/>
</dbReference>
<dbReference type="InterPro" id="IPR005513">
    <property type="entry name" value="LEA_1"/>
</dbReference>
<organism evidence="3 4">
    <name type="scientific">Cuscuta campestris</name>
    <dbReference type="NCBI Taxonomy" id="132261"/>
    <lineage>
        <taxon>Eukaryota</taxon>
        <taxon>Viridiplantae</taxon>
        <taxon>Streptophyta</taxon>
        <taxon>Embryophyta</taxon>
        <taxon>Tracheophyta</taxon>
        <taxon>Spermatophyta</taxon>
        <taxon>Magnoliopsida</taxon>
        <taxon>eudicotyledons</taxon>
        <taxon>Gunneridae</taxon>
        <taxon>Pentapetalae</taxon>
        <taxon>asterids</taxon>
        <taxon>lamiids</taxon>
        <taxon>Solanales</taxon>
        <taxon>Convolvulaceae</taxon>
        <taxon>Cuscuteae</taxon>
        <taxon>Cuscuta</taxon>
        <taxon>Cuscuta subgen. Grammica</taxon>
        <taxon>Cuscuta sect. Cleistogrammica</taxon>
    </lineage>
</organism>
<dbReference type="EMBL" id="OOIL02001115">
    <property type="protein sequence ID" value="VFQ72231.1"/>
    <property type="molecule type" value="Genomic_DNA"/>
</dbReference>
<evidence type="ECO:0000313" key="3">
    <source>
        <dbReference type="EMBL" id="VFQ72231.1"/>
    </source>
</evidence>
<evidence type="ECO:0000256" key="2">
    <source>
        <dbReference type="SAM" id="MobiDB-lite"/>
    </source>
</evidence>
<proteinExistence type="inferred from homology"/>
<dbReference type="PANTHER" id="PTHR33493">
    <property type="entry name" value="LATE EMBRYOGENESIS ABUNDANT PROTEIN 6-RELATED"/>
    <property type="match status" value="1"/>
</dbReference>
<dbReference type="Pfam" id="PF03760">
    <property type="entry name" value="LEA_1"/>
    <property type="match status" value="1"/>
</dbReference>
<dbReference type="Proteomes" id="UP000595140">
    <property type="component" value="Unassembled WGS sequence"/>
</dbReference>
<reference evidence="3 4" key="1">
    <citation type="submission" date="2018-04" db="EMBL/GenBank/DDBJ databases">
        <authorList>
            <person name="Vogel A."/>
        </authorList>
    </citation>
    <scope>NUCLEOTIDE SEQUENCE [LARGE SCALE GENOMIC DNA]</scope>
</reference>
<sequence length="103" mass="10725">MQSAKETASNAAASAKAGMEKTKATLQEKAEKMTTRDPMQKEIATERKDERKQEAEMEKQTAKEQNAASKAAAAAGGTPAFTTGAGNPDAAGRRHGTGTTSVL</sequence>
<feature type="compositionally biased region" description="Basic and acidic residues" evidence="2">
    <location>
        <begin position="18"/>
        <end position="62"/>
    </location>
</feature>
<keyword evidence="4" id="KW-1185">Reference proteome</keyword>
<evidence type="ECO:0000256" key="1">
    <source>
        <dbReference type="ARBA" id="ARBA00010975"/>
    </source>
</evidence>
<accession>A0A484L7P8</accession>